<dbReference type="SUPFAM" id="SSF47384">
    <property type="entry name" value="Homodimeric domain of signal transducing histidine kinase"/>
    <property type="match status" value="1"/>
</dbReference>
<dbReference type="InterPro" id="IPR036890">
    <property type="entry name" value="HATPase_C_sf"/>
</dbReference>
<dbReference type="SMART" id="SM00387">
    <property type="entry name" value="HATPase_c"/>
    <property type="match status" value="1"/>
</dbReference>
<sequence length="554" mass="61108">MQNLTGQRKFFSSFRTRLLAAATLGILCLALTAALTTAWVSGNRAQAQMIAQGIQVTDTLAGQSALALLFASRENAEKPLSAIMGFPNVDYAGIFDPNGEALLVVGSDYASLPRARVGTREAGAVLARETAFAWHFVAPVYTGATTEMSDPLDSPFDLGPPPKELLGFAYVAMNKRALHALNMNIFINNLVIGLSFAGVIVLILNIGIKRLLRPLDQLSALMREAERNNAYVLADLKGPEEITHMAGVYNRMMTSLEERDRRLRRHQAVLQTEVALRTRELVQARDAALNASRYKSEFLSNISHELRTPLQAIIGYADVVREDLELEGMEESARELGRVIHNAKRLLNLINDILLLAKAEAGRMELRMQVVDLRALAREAAETIQPLMQQNGNHLDVELRVEQDIEIDREKLLQAILNLLSNAAKFTNQGTVTLEMEQKLHLLKISVADTGIGLTLEQQRIIFEEFRQVDGSYTRKFQGTGLGLTITRRFCELMGGGIQVQSEPGSGSVFTIEIPLPVCVDRGEESASRAQGEFSFEFKPGRDQDLLPENQGGA</sequence>
<dbReference type="PANTHER" id="PTHR43711:SF26">
    <property type="entry name" value="SENSOR HISTIDINE KINASE RCSC"/>
    <property type="match status" value="1"/>
</dbReference>
<dbReference type="InterPro" id="IPR005467">
    <property type="entry name" value="His_kinase_dom"/>
</dbReference>
<evidence type="ECO:0000256" key="8">
    <source>
        <dbReference type="SAM" id="Phobius"/>
    </source>
</evidence>
<accession>A0ABY5ZNG3</accession>
<evidence type="ECO:0000256" key="6">
    <source>
        <dbReference type="ARBA" id="ARBA00022777"/>
    </source>
</evidence>
<gene>
    <name evidence="11" type="ORF">L9S41_03065</name>
</gene>
<keyword evidence="5" id="KW-0808">Transferase</keyword>
<evidence type="ECO:0000313" key="12">
    <source>
        <dbReference type="Proteomes" id="UP001060414"/>
    </source>
</evidence>
<dbReference type="InterPro" id="IPR050736">
    <property type="entry name" value="Sensor_HK_Regulatory"/>
</dbReference>
<dbReference type="PROSITE" id="PS50885">
    <property type="entry name" value="HAMP"/>
    <property type="match status" value="1"/>
</dbReference>
<dbReference type="Gene3D" id="6.10.340.10">
    <property type="match status" value="1"/>
</dbReference>
<dbReference type="InterPro" id="IPR036097">
    <property type="entry name" value="HisK_dim/P_sf"/>
</dbReference>
<dbReference type="InterPro" id="IPR003594">
    <property type="entry name" value="HATPase_dom"/>
</dbReference>
<keyword evidence="7" id="KW-0902">Two-component regulatory system</keyword>
<dbReference type="PROSITE" id="PS50109">
    <property type="entry name" value="HIS_KIN"/>
    <property type="match status" value="1"/>
</dbReference>
<dbReference type="CDD" id="cd00082">
    <property type="entry name" value="HisKA"/>
    <property type="match status" value="1"/>
</dbReference>
<evidence type="ECO:0000256" key="1">
    <source>
        <dbReference type="ARBA" id="ARBA00000085"/>
    </source>
</evidence>
<keyword evidence="8" id="KW-0472">Membrane</keyword>
<keyword evidence="8" id="KW-0812">Transmembrane</keyword>
<evidence type="ECO:0000256" key="5">
    <source>
        <dbReference type="ARBA" id="ARBA00022679"/>
    </source>
</evidence>
<dbReference type="InterPro" id="IPR004358">
    <property type="entry name" value="Sig_transdc_His_kin-like_C"/>
</dbReference>
<dbReference type="Proteomes" id="UP001060414">
    <property type="component" value="Chromosome"/>
</dbReference>
<dbReference type="SMART" id="SM00304">
    <property type="entry name" value="HAMP"/>
    <property type="match status" value="1"/>
</dbReference>
<evidence type="ECO:0000256" key="2">
    <source>
        <dbReference type="ARBA" id="ARBA00004370"/>
    </source>
</evidence>
<reference evidence="11" key="1">
    <citation type="journal article" date="2022" name="Environ. Microbiol.">
        <title>Geoalkalibacter halelectricus SAP #1 sp. nov. possessing extracellular electron transfer and mineral#reducing capabilities from a haloalkaline environment.</title>
        <authorList>
            <person name="Yadav S."/>
            <person name="Singh R."/>
            <person name="Sundharam S.S."/>
            <person name="Chaudhary S."/>
            <person name="Krishnamurthi S."/>
            <person name="Patil S.A."/>
        </authorList>
    </citation>
    <scope>NUCLEOTIDE SEQUENCE</scope>
    <source>
        <strain evidence="11">SAP-1</strain>
    </source>
</reference>
<keyword evidence="8" id="KW-1133">Transmembrane helix</keyword>
<comment type="subcellular location">
    <subcellularLocation>
        <location evidence="2">Membrane</location>
    </subcellularLocation>
</comment>
<evidence type="ECO:0000256" key="7">
    <source>
        <dbReference type="ARBA" id="ARBA00023012"/>
    </source>
</evidence>
<protein>
    <recommendedName>
        <fullName evidence="3">histidine kinase</fullName>
        <ecNumber evidence="3">2.7.13.3</ecNumber>
    </recommendedName>
</protein>
<dbReference type="CDD" id="cd16922">
    <property type="entry name" value="HATPase_EvgS-ArcB-TorS-like"/>
    <property type="match status" value="1"/>
</dbReference>
<dbReference type="RefSeq" id="WP_260748751.1">
    <property type="nucleotide sequence ID" value="NZ_CP092109.1"/>
</dbReference>
<dbReference type="GO" id="GO:0016301">
    <property type="term" value="F:kinase activity"/>
    <property type="evidence" value="ECO:0007669"/>
    <property type="project" value="UniProtKB-KW"/>
</dbReference>
<keyword evidence="6 11" id="KW-0418">Kinase</keyword>
<feature type="domain" description="Histidine kinase" evidence="9">
    <location>
        <begin position="301"/>
        <end position="518"/>
    </location>
</feature>
<feature type="domain" description="HAMP" evidence="10">
    <location>
        <begin position="209"/>
        <end position="261"/>
    </location>
</feature>
<evidence type="ECO:0000313" key="11">
    <source>
        <dbReference type="EMBL" id="UWZ80394.1"/>
    </source>
</evidence>
<dbReference type="SMART" id="SM00388">
    <property type="entry name" value="HisKA"/>
    <property type="match status" value="1"/>
</dbReference>
<dbReference type="Pfam" id="PF02518">
    <property type="entry name" value="HATPase_c"/>
    <property type="match status" value="1"/>
</dbReference>
<dbReference type="InterPro" id="IPR003661">
    <property type="entry name" value="HisK_dim/P_dom"/>
</dbReference>
<organism evidence="11 12">
    <name type="scientific">Geoalkalibacter halelectricus</name>
    <dbReference type="NCBI Taxonomy" id="2847045"/>
    <lineage>
        <taxon>Bacteria</taxon>
        <taxon>Pseudomonadati</taxon>
        <taxon>Thermodesulfobacteriota</taxon>
        <taxon>Desulfuromonadia</taxon>
        <taxon>Desulfuromonadales</taxon>
        <taxon>Geoalkalibacteraceae</taxon>
        <taxon>Geoalkalibacter</taxon>
    </lineage>
</organism>
<keyword evidence="12" id="KW-1185">Reference proteome</keyword>
<feature type="transmembrane region" description="Helical" evidence="8">
    <location>
        <begin position="185"/>
        <end position="208"/>
    </location>
</feature>
<evidence type="ECO:0000256" key="4">
    <source>
        <dbReference type="ARBA" id="ARBA00022553"/>
    </source>
</evidence>
<dbReference type="InterPro" id="IPR003660">
    <property type="entry name" value="HAMP_dom"/>
</dbReference>
<dbReference type="SUPFAM" id="SSF55874">
    <property type="entry name" value="ATPase domain of HSP90 chaperone/DNA topoisomerase II/histidine kinase"/>
    <property type="match status" value="1"/>
</dbReference>
<evidence type="ECO:0000259" key="10">
    <source>
        <dbReference type="PROSITE" id="PS50885"/>
    </source>
</evidence>
<dbReference type="Pfam" id="PF00512">
    <property type="entry name" value="HisKA"/>
    <property type="match status" value="1"/>
</dbReference>
<dbReference type="Gene3D" id="1.10.287.130">
    <property type="match status" value="1"/>
</dbReference>
<dbReference type="Gene3D" id="3.30.565.10">
    <property type="entry name" value="Histidine kinase-like ATPase, C-terminal domain"/>
    <property type="match status" value="1"/>
</dbReference>
<dbReference type="PRINTS" id="PR00344">
    <property type="entry name" value="BCTRLSENSOR"/>
</dbReference>
<keyword evidence="4" id="KW-0597">Phosphoprotein</keyword>
<proteinExistence type="predicted"/>
<dbReference type="EMBL" id="CP092109">
    <property type="protein sequence ID" value="UWZ80394.1"/>
    <property type="molecule type" value="Genomic_DNA"/>
</dbReference>
<name>A0ABY5ZNG3_9BACT</name>
<evidence type="ECO:0000256" key="3">
    <source>
        <dbReference type="ARBA" id="ARBA00012438"/>
    </source>
</evidence>
<evidence type="ECO:0000259" key="9">
    <source>
        <dbReference type="PROSITE" id="PS50109"/>
    </source>
</evidence>
<comment type="catalytic activity">
    <reaction evidence="1">
        <text>ATP + protein L-histidine = ADP + protein N-phospho-L-histidine.</text>
        <dbReference type="EC" id="2.7.13.3"/>
    </reaction>
</comment>
<dbReference type="PANTHER" id="PTHR43711">
    <property type="entry name" value="TWO-COMPONENT HISTIDINE KINASE"/>
    <property type="match status" value="1"/>
</dbReference>
<dbReference type="EC" id="2.7.13.3" evidence="3"/>